<reference evidence="7 8" key="1">
    <citation type="submission" date="2019-07" db="EMBL/GenBank/DDBJ databases">
        <authorList>
            <person name="Yang M."/>
            <person name="Zhao D."/>
            <person name="Xiang H."/>
        </authorList>
    </citation>
    <scope>NUCLEOTIDE SEQUENCE [LARGE SCALE GENOMIC DNA]</scope>
    <source>
        <strain evidence="7 8">IM1326</strain>
    </source>
</reference>
<keyword evidence="5" id="KW-0963">Cytoplasm</keyword>
<keyword evidence="5 7" id="KW-0418">Kinase</keyword>
<dbReference type="GO" id="GO:0004140">
    <property type="term" value="F:dephospho-CoA kinase activity"/>
    <property type="evidence" value="ECO:0007669"/>
    <property type="project" value="UniProtKB-UniRule"/>
</dbReference>
<comment type="subcellular location">
    <subcellularLocation>
        <location evidence="5">Cytoplasm</location>
    </subcellularLocation>
</comment>
<evidence type="ECO:0000313" key="7">
    <source>
        <dbReference type="EMBL" id="TRW50397.1"/>
    </source>
</evidence>
<gene>
    <name evidence="5 7" type="primary">coaE</name>
    <name evidence="7" type="ORF">FM042_06095</name>
</gene>
<dbReference type="InterPro" id="IPR027417">
    <property type="entry name" value="P-loop_NTPase"/>
</dbReference>
<dbReference type="SUPFAM" id="SSF52540">
    <property type="entry name" value="P-loop containing nucleoside triphosphate hydrolases"/>
    <property type="match status" value="1"/>
</dbReference>
<dbReference type="PANTHER" id="PTHR10695:SF46">
    <property type="entry name" value="BIFUNCTIONAL COENZYME A SYNTHASE-RELATED"/>
    <property type="match status" value="1"/>
</dbReference>
<dbReference type="CDD" id="cd02022">
    <property type="entry name" value="DPCK"/>
    <property type="match status" value="1"/>
</dbReference>
<evidence type="ECO:0000256" key="1">
    <source>
        <dbReference type="ARBA" id="ARBA00009018"/>
    </source>
</evidence>
<dbReference type="Gene3D" id="3.40.50.300">
    <property type="entry name" value="P-loop containing nucleotide triphosphate hydrolases"/>
    <property type="match status" value="1"/>
</dbReference>
<dbReference type="UniPathway" id="UPA00241">
    <property type="reaction ID" value="UER00356"/>
</dbReference>
<keyword evidence="4 5" id="KW-0173">Coenzyme A biosynthesis</keyword>
<dbReference type="GO" id="GO:0005737">
    <property type="term" value="C:cytoplasm"/>
    <property type="evidence" value="ECO:0007669"/>
    <property type="project" value="UniProtKB-SubCell"/>
</dbReference>
<keyword evidence="8" id="KW-1185">Reference proteome</keyword>
<dbReference type="PROSITE" id="PS51219">
    <property type="entry name" value="DPCK"/>
    <property type="match status" value="1"/>
</dbReference>
<evidence type="ECO:0000256" key="5">
    <source>
        <dbReference type="HAMAP-Rule" id="MF_00376"/>
    </source>
</evidence>
<dbReference type="OrthoDB" id="9812943at2"/>
<dbReference type="AlphaFoldDB" id="A0A552X5U0"/>
<evidence type="ECO:0000256" key="6">
    <source>
        <dbReference type="NCBIfam" id="TIGR00152"/>
    </source>
</evidence>
<comment type="caution">
    <text evidence="7">The sequence shown here is derived from an EMBL/GenBank/DDBJ whole genome shotgun (WGS) entry which is preliminary data.</text>
</comment>
<dbReference type="EC" id="2.7.1.24" evidence="5 6"/>
<sequence>MVLELLSVSEPYVVGVTGGIGSGKTTITNQFLRLGIDIVDADECARAVVQPNSPLLHDIRAAFGADVFHPNGELDRAALRALIFSDENAKLTLNGIMHPAIRKELLAQIAQATSPYVILSAPLLLENNLDRLCDRVLVIDVPESVQVERTIARDHVPESQVRAIMAAQISRKSRLARADDIIDNTQPVSALVELVASLHQQYLGFAKSK</sequence>
<accession>A0A552X5U0</accession>
<comment type="catalytic activity">
    <reaction evidence="5">
        <text>3'-dephospho-CoA + ATP = ADP + CoA + H(+)</text>
        <dbReference type="Rhea" id="RHEA:18245"/>
        <dbReference type="ChEBI" id="CHEBI:15378"/>
        <dbReference type="ChEBI" id="CHEBI:30616"/>
        <dbReference type="ChEBI" id="CHEBI:57287"/>
        <dbReference type="ChEBI" id="CHEBI:57328"/>
        <dbReference type="ChEBI" id="CHEBI:456216"/>
        <dbReference type="EC" id="2.7.1.24"/>
    </reaction>
</comment>
<dbReference type="GO" id="GO:0015937">
    <property type="term" value="P:coenzyme A biosynthetic process"/>
    <property type="evidence" value="ECO:0007669"/>
    <property type="project" value="UniProtKB-UniRule"/>
</dbReference>
<dbReference type="NCBIfam" id="TIGR00152">
    <property type="entry name" value="dephospho-CoA kinase"/>
    <property type="match status" value="1"/>
</dbReference>
<evidence type="ECO:0000256" key="3">
    <source>
        <dbReference type="ARBA" id="ARBA00022840"/>
    </source>
</evidence>
<dbReference type="GO" id="GO:0005524">
    <property type="term" value="F:ATP binding"/>
    <property type="evidence" value="ECO:0007669"/>
    <property type="project" value="UniProtKB-UniRule"/>
</dbReference>
<evidence type="ECO:0000256" key="4">
    <source>
        <dbReference type="ARBA" id="ARBA00022993"/>
    </source>
</evidence>
<comment type="function">
    <text evidence="5">Catalyzes the phosphorylation of the 3'-hydroxyl group of dephosphocoenzyme A to form coenzyme A.</text>
</comment>
<organism evidence="7 8">
    <name type="scientific">Aliidiomarina halalkaliphila</name>
    <dbReference type="NCBI Taxonomy" id="2593535"/>
    <lineage>
        <taxon>Bacteria</taxon>
        <taxon>Pseudomonadati</taxon>
        <taxon>Pseudomonadota</taxon>
        <taxon>Gammaproteobacteria</taxon>
        <taxon>Alteromonadales</taxon>
        <taxon>Idiomarinaceae</taxon>
        <taxon>Aliidiomarina</taxon>
    </lineage>
</organism>
<evidence type="ECO:0000256" key="2">
    <source>
        <dbReference type="ARBA" id="ARBA00022741"/>
    </source>
</evidence>
<dbReference type="PANTHER" id="PTHR10695">
    <property type="entry name" value="DEPHOSPHO-COA KINASE-RELATED"/>
    <property type="match status" value="1"/>
</dbReference>
<proteinExistence type="inferred from homology"/>
<keyword evidence="2 5" id="KW-0547">Nucleotide-binding</keyword>
<protein>
    <recommendedName>
        <fullName evidence="5 6">Dephospho-CoA kinase</fullName>
        <ecNumber evidence="5 6">2.7.1.24</ecNumber>
    </recommendedName>
    <alternativeName>
        <fullName evidence="5">Dephosphocoenzyme A kinase</fullName>
    </alternativeName>
</protein>
<comment type="similarity">
    <text evidence="1 5">Belongs to the CoaE family.</text>
</comment>
<keyword evidence="3 5" id="KW-0067">ATP-binding</keyword>
<dbReference type="InterPro" id="IPR001977">
    <property type="entry name" value="Depp_CoAkinase"/>
</dbReference>
<dbReference type="Pfam" id="PF01121">
    <property type="entry name" value="CoaE"/>
    <property type="match status" value="1"/>
</dbReference>
<dbReference type="Proteomes" id="UP000320359">
    <property type="component" value="Unassembled WGS sequence"/>
</dbReference>
<evidence type="ECO:0000313" key="8">
    <source>
        <dbReference type="Proteomes" id="UP000320359"/>
    </source>
</evidence>
<dbReference type="EMBL" id="VJWL01000001">
    <property type="protein sequence ID" value="TRW50397.1"/>
    <property type="molecule type" value="Genomic_DNA"/>
</dbReference>
<comment type="pathway">
    <text evidence="5">Cofactor biosynthesis; coenzyme A biosynthesis; CoA from (R)-pantothenate: step 5/5.</text>
</comment>
<keyword evidence="5 7" id="KW-0808">Transferase</keyword>
<dbReference type="HAMAP" id="MF_00376">
    <property type="entry name" value="Dephospho_CoA_kinase"/>
    <property type="match status" value="1"/>
</dbReference>
<feature type="binding site" evidence="5">
    <location>
        <begin position="21"/>
        <end position="26"/>
    </location>
    <ligand>
        <name>ATP</name>
        <dbReference type="ChEBI" id="CHEBI:30616"/>
    </ligand>
</feature>
<name>A0A552X5U0_9GAMM</name>